<comment type="caution">
    <text evidence="2">The sequence shown here is derived from an EMBL/GenBank/DDBJ whole genome shotgun (WGS) entry which is preliminary data.</text>
</comment>
<proteinExistence type="predicted"/>
<gene>
    <name evidence="2" type="ORF">PGQ11_011255</name>
</gene>
<evidence type="ECO:0000256" key="1">
    <source>
        <dbReference type="SAM" id="MobiDB-lite"/>
    </source>
</evidence>
<feature type="compositionally biased region" description="Basic and acidic residues" evidence="1">
    <location>
        <begin position="227"/>
        <end position="240"/>
    </location>
</feature>
<feature type="compositionally biased region" description="Basic residues" evidence="1">
    <location>
        <begin position="247"/>
        <end position="258"/>
    </location>
</feature>
<evidence type="ECO:0000313" key="3">
    <source>
        <dbReference type="Proteomes" id="UP001390339"/>
    </source>
</evidence>
<protein>
    <submittedName>
        <fullName evidence="2">Uncharacterized protein</fullName>
    </submittedName>
</protein>
<evidence type="ECO:0000313" key="2">
    <source>
        <dbReference type="EMBL" id="KAK8855343.1"/>
    </source>
</evidence>
<dbReference type="EMBL" id="JAPCWZ010000007">
    <property type="protein sequence ID" value="KAK8855343.1"/>
    <property type="molecule type" value="Genomic_DNA"/>
</dbReference>
<name>A0ABR2HZ29_9PEZI</name>
<feature type="compositionally biased region" description="Polar residues" evidence="1">
    <location>
        <begin position="198"/>
        <end position="208"/>
    </location>
</feature>
<reference evidence="2 3" key="1">
    <citation type="journal article" date="2024" name="IMA Fungus">
        <title>Apiospora arundinis, a panoply of carbohydrate-active enzymes and secondary metabolites.</title>
        <authorList>
            <person name="Sorensen T."/>
            <person name="Petersen C."/>
            <person name="Muurmann A.T."/>
            <person name="Christiansen J.V."/>
            <person name="Brundto M.L."/>
            <person name="Overgaard C.K."/>
            <person name="Boysen A.T."/>
            <person name="Wollenberg R.D."/>
            <person name="Larsen T.O."/>
            <person name="Sorensen J.L."/>
            <person name="Nielsen K.L."/>
            <person name="Sondergaard T.E."/>
        </authorList>
    </citation>
    <scope>NUCLEOTIDE SEQUENCE [LARGE SCALE GENOMIC DNA]</scope>
    <source>
        <strain evidence="2 3">AAU 773</strain>
    </source>
</reference>
<sequence>MAPIRFQVFNNDNSPFVGLRVLLQFNNSARTYEATTSTEPVEVWCPVFPDHQNDHAGVVEVEAYQKYRITVDASNAFLPHWNFIPIDLLGETNLVALHCDTQSYHVTLTQLDPLPLSTANPYEFLNEALWGSDDDGDSTSLFVTSTDLTPAMDSHSGDGANDGANGEYEPQPNASSRVLEPSQDVDSDSLSVGRRLPTNDSEGSTGDSAQHLAGRVGLRQRGRTTKPTRDGVLHQLDRIAKATKGSGRPKRRRNLRTR</sequence>
<organism evidence="2 3">
    <name type="scientific">Apiospora arundinis</name>
    <dbReference type="NCBI Taxonomy" id="335852"/>
    <lineage>
        <taxon>Eukaryota</taxon>
        <taxon>Fungi</taxon>
        <taxon>Dikarya</taxon>
        <taxon>Ascomycota</taxon>
        <taxon>Pezizomycotina</taxon>
        <taxon>Sordariomycetes</taxon>
        <taxon>Xylariomycetidae</taxon>
        <taxon>Amphisphaeriales</taxon>
        <taxon>Apiosporaceae</taxon>
        <taxon>Apiospora</taxon>
    </lineage>
</organism>
<keyword evidence="3" id="KW-1185">Reference proteome</keyword>
<dbReference type="Proteomes" id="UP001390339">
    <property type="component" value="Unassembled WGS sequence"/>
</dbReference>
<feature type="region of interest" description="Disordered" evidence="1">
    <location>
        <begin position="141"/>
        <end position="258"/>
    </location>
</feature>
<accession>A0ABR2HZ29</accession>